<dbReference type="Pfam" id="PF00359">
    <property type="entry name" value="PTS_EIIA_2"/>
    <property type="match status" value="1"/>
</dbReference>
<accession>A0A1I4K0M5</accession>
<evidence type="ECO:0000313" key="8">
    <source>
        <dbReference type="Proteomes" id="UP000195024"/>
    </source>
</evidence>
<comment type="caution">
    <text evidence="7">The sequence shown here is derived from an EMBL/GenBank/DDBJ whole genome shotgun (WGS) entry which is preliminary data.</text>
</comment>
<dbReference type="PANTHER" id="PTHR47738">
    <property type="entry name" value="PTS SYSTEM FRUCTOSE-LIKE EIIA COMPONENT-RELATED"/>
    <property type="match status" value="1"/>
</dbReference>
<dbReference type="SUPFAM" id="SSF55804">
    <property type="entry name" value="Phoshotransferase/anion transport protein"/>
    <property type="match status" value="1"/>
</dbReference>
<dbReference type="RefSeq" id="WP_074799376.1">
    <property type="nucleotide sequence ID" value="NZ_CABHEA010000019.1"/>
</dbReference>
<dbReference type="InterPro" id="IPR016152">
    <property type="entry name" value="PTrfase/Anion_transptr"/>
</dbReference>
<dbReference type="PROSITE" id="PS51094">
    <property type="entry name" value="PTS_EIIA_TYPE_2"/>
    <property type="match status" value="1"/>
</dbReference>
<dbReference type="Proteomes" id="UP000195024">
    <property type="component" value="Unassembled WGS sequence"/>
</dbReference>
<dbReference type="GO" id="GO:0030295">
    <property type="term" value="F:protein kinase activator activity"/>
    <property type="evidence" value="ECO:0007669"/>
    <property type="project" value="TreeGrafter"/>
</dbReference>
<feature type="domain" description="PTS EIIA type-2" evidence="6">
    <location>
        <begin position="1"/>
        <end position="146"/>
    </location>
</feature>
<keyword evidence="3" id="KW-0762">Sugar transport</keyword>
<dbReference type="GO" id="GO:0009401">
    <property type="term" value="P:phosphoenolpyruvate-dependent sugar phosphotransferase system"/>
    <property type="evidence" value="ECO:0007669"/>
    <property type="project" value="UniProtKB-KW"/>
</dbReference>
<evidence type="ECO:0000256" key="3">
    <source>
        <dbReference type="ARBA" id="ARBA00022597"/>
    </source>
</evidence>
<dbReference type="GO" id="GO:0008982">
    <property type="term" value="F:protein-N(PI)-phosphohistidine-sugar phosphotransferase activity"/>
    <property type="evidence" value="ECO:0007669"/>
    <property type="project" value="InterPro"/>
</dbReference>
<evidence type="ECO:0000259" key="6">
    <source>
        <dbReference type="PROSITE" id="PS51094"/>
    </source>
</evidence>
<dbReference type="CDD" id="cd00211">
    <property type="entry name" value="PTS_IIA_fru"/>
    <property type="match status" value="1"/>
</dbReference>
<evidence type="ECO:0000256" key="4">
    <source>
        <dbReference type="ARBA" id="ARBA00022679"/>
    </source>
</evidence>
<dbReference type="InterPro" id="IPR002178">
    <property type="entry name" value="PTS_EIIA_type-2_dom"/>
</dbReference>
<dbReference type="EMBL" id="NGMS01000001">
    <property type="protein sequence ID" value="OTP28419.1"/>
    <property type="molecule type" value="Genomic_DNA"/>
</dbReference>
<keyword evidence="2" id="KW-0597">Phosphoprotein</keyword>
<dbReference type="InterPro" id="IPR051541">
    <property type="entry name" value="PTS_SugarTrans_NitroReg"/>
</dbReference>
<dbReference type="InterPro" id="IPR004715">
    <property type="entry name" value="PTS_IIA_fruc"/>
</dbReference>
<keyword evidence="4" id="KW-0808">Transferase</keyword>
<keyword evidence="5" id="KW-0598">Phosphotransferase system</keyword>
<dbReference type="AlphaFoldDB" id="A0A1I4K0M5"/>
<dbReference type="GO" id="GO:0016020">
    <property type="term" value="C:membrane"/>
    <property type="evidence" value="ECO:0007669"/>
    <property type="project" value="InterPro"/>
</dbReference>
<evidence type="ECO:0000313" key="7">
    <source>
        <dbReference type="EMBL" id="OTP28419.1"/>
    </source>
</evidence>
<protein>
    <recommendedName>
        <fullName evidence="6">PTS EIIA type-2 domain-containing protein</fullName>
    </recommendedName>
</protein>
<dbReference type="PANTHER" id="PTHR47738:SF1">
    <property type="entry name" value="NITROGEN REGULATORY PROTEIN"/>
    <property type="match status" value="1"/>
</dbReference>
<organism evidence="7 8">
    <name type="scientific">Enterococcus mundtii</name>
    <dbReference type="NCBI Taxonomy" id="53346"/>
    <lineage>
        <taxon>Bacteria</taxon>
        <taxon>Bacillati</taxon>
        <taxon>Bacillota</taxon>
        <taxon>Bacilli</taxon>
        <taxon>Lactobacillales</taxon>
        <taxon>Enterococcaceae</taxon>
        <taxon>Enterococcus</taxon>
    </lineage>
</organism>
<evidence type="ECO:0000256" key="2">
    <source>
        <dbReference type="ARBA" id="ARBA00022553"/>
    </source>
</evidence>
<name>A0A1I4K0M5_ENTMU</name>
<evidence type="ECO:0000256" key="5">
    <source>
        <dbReference type="ARBA" id="ARBA00022683"/>
    </source>
</evidence>
<dbReference type="NCBIfam" id="TIGR00848">
    <property type="entry name" value="fruA"/>
    <property type="match status" value="1"/>
</dbReference>
<reference evidence="7 8" key="1">
    <citation type="submission" date="2017-05" db="EMBL/GenBank/DDBJ databases">
        <title>The Genome Sequence of Enterococcus mundtii 6B1_DIV0119.</title>
        <authorList>
            <consortium name="The Broad Institute Genomics Platform"/>
            <consortium name="The Broad Institute Genomic Center for Infectious Diseases"/>
            <person name="Earl A."/>
            <person name="Manson A."/>
            <person name="Schwartman J."/>
            <person name="Gilmore M."/>
            <person name="Abouelleil A."/>
            <person name="Cao P."/>
            <person name="Chapman S."/>
            <person name="Cusick C."/>
            <person name="Shea T."/>
            <person name="Young S."/>
            <person name="Neafsey D."/>
            <person name="Nusbaum C."/>
            <person name="Birren B."/>
        </authorList>
    </citation>
    <scope>NUCLEOTIDE SEQUENCE [LARGE SCALE GENOMIC DNA]</scope>
    <source>
        <strain evidence="7 8">6B1_DIV0119</strain>
    </source>
</reference>
<evidence type="ECO:0000256" key="1">
    <source>
        <dbReference type="ARBA" id="ARBA00022448"/>
    </source>
</evidence>
<proteinExistence type="predicted"/>
<sequence>MDFQEKNILLNVAVRSKEELFHLIANHAYESGIVTDATDTYAAFIEREAQYSTGLQEGFAIPHAKAEPVLKPTVLFIRLEQAIEWETFDDSAVKNVFALMVPKKDEGTVHLQMLSRLATALLEDTFIQQIQQSKDKAYLAELIKKEMMGEKII</sequence>
<dbReference type="Gene3D" id="3.40.930.10">
    <property type="entry name" value="Mannitol-specific EII, Chain A"/>
    <property type="match status" value="1"/>
</dbReference>
<keyword evidence="1" id="KW-0813">Transport</keyword>
<gene>
    <name evidence="7" type="ORF">A5802_002161</name>
</gene>